<evidence type="ECO:0000313" key="4">
    <source>
        <dbReference type="Proteomes" id="UP000261739"/>
    </source>
</evidence>
<dbReference type="InterPro" id="IPR005149">
    <property type="entry name" value="Tscrpt_reg_PadR_N"/>
</dbReference>
<dbReference type="InterPro" id="IPR036388">
    <property type="entry name" value="WH-like_DNA-bd_sf"/>
</dbReference>
<dbReference type="PANTHER" id="PTHR43252:SF6">
    <property type="entry name" value="NEGATIVE TRANSCRIPTION REGULATOR PADR"/>
    <property type="match status" value="1"/>
</dbReference>
<dbReference type="Gene3D" id="1.10.10.10">
    <property type="entry name" value="Winged helix-like DNA-binding domain superfamily/Winged helix DNA-binding domain"/>
    <property type="match status" value="1"/>
</dbReference>
<feature type="domain" description="Transcription regulator PadR C-terminal" evidence="2">
    <location>
        <begin position="95"/>
        <end position="171"/>
    </location>
</feature>
<dbReference type="STRING" id="863239.GCA_000213935_01770"/>
<dbReference type="AlphaFoldDB" id="A0A3D4T230"/>
<protein>
    <submittedName>
        <fullName evidence="3">PadR family transcriptional regulator</fullName>
    </submittedName>
</protein>
<proteinExistence type="predicted"/>
<accession>A0A3D4T230</accession>
<feature type="domain" description="Transcription regulator PadR N-terminal" evidence="1">
    <location>
        <begin position="7"/>
        <end position="81"/>
    </location>
</feature>
<evidence type="ECO:0000259" key="1">
    <source>
        <dbReference type="Pfam" id="PF03551"/>
    </source>
</evidence>
<gene>
    <name evidence="3" type="ORF">DIW82_12660</name>
</gene>
<dbReference type="Proteomes" id="UP000261739">
    <property type="component" value="Unassembled WGS sequence"/>
</dbReference>
<dbReference type="InterPro" id="IPR018309">
    <property type="entry name" value="Tscrpt_reg_PadR_C"/>
</dbReference>
<sequence length="182" mass="20201">MSIKFALLSLLAEAPASVGHLRSTFEERTGHTWPVNVGQVYQTVQRLTRDGLVEVTGTEAGQSGRHTDLFAPTAAGLAELRDWWEAPVLPPRNDRDDLVIKTAMAASSPPGQLPEDLTLLIHRQRLATLDELRTLTTEKAATPAVRSADRLLLERRIFDLESQIRWLDHIETLPPAPTTPED</sequence>
<dbReference type="InterPro" id="IPR036390">
    <property type="entry name" value="WH_DNA-bd_sf"/>
</dbReference>
<dbReference type="SUPFAM" id="SSF46785">
    <property type="entry name" value="Winged helix' DNA-binding domain"/>
    <property type="match status" value="1"/>
</dbReference>
<dbReference type="Pfam" id="PF10400">
    <property type="entry name" value="Vir_act_alpha_C"/>
    <property type="match status" value="1"/>
</dbReference>
<comment type="caution">
    <text evidence="3">The sequence shown here is derived from an EMBL/GenBank/DDBJ whole genome shotgun (WGS) entry which is preliminary data.</text>
</comment>
<dbReference type="RefSeq" id="WP_010120040.1">
    <property type="nucleotide sequence ID" value="NZ_DAITTW010000122.1"/>
</dbReference>
<dbReference type="Pfam" id="PF03551">
    <property type="entry name" value="PadR"/>
    <property type="match status" value="1"/>
</dbReference>
<dbReference type="PANTHER" id="PTHR43252">
    <property type="entry name" value="TRANSCRIPTIONAL REGULATOR YQJI"/>
    <property type="match status" value="1"/>
</dbReference>
<organism evidence="3 4">
    <name type="scientific">Corynebacterium nuruki</name>
    <dbReference type="NCBI Taxonomy" id="1032851"/>
    <lineage>
        <taxon>Bacteria</taxon>
        <taxon>Bacillati</taxon>
        <taxon>Actinomycetota</taxon>
        <taxon>Actinomycetes</taxon>
        <taxon>Mycobacteriales</taxon>
        <taxon>Corynebacteriaceae</taxon>
        <taxon>Corynebacterium</taxon>
    </lineage>
</organism>
<evidence type="ECO:0000313" key="3">
    <source>
        <dbReference type="EMBL" id="HCT15596.1"/>
    </source>
</evidence>
<dbReference type="EMBL" id="DQID01000322">
    <property type="protein sequence ID" value="HCT15596.1"/>
    <property type="molecule type" value="Genomic_DNA"/>
</dbReference>
<evidence type="ECO:0000259" key="2">
    <source>
        <dbReference type="Pfam" id="PF10400"/>
    </source>
</evidence>
<reference evidence="3 4" key="1">
    <citation type="journal article" date="2018" name="Nat. Biotechnol.">
        <title>A standardized bacterial taxonomy based on genome phylogeny substantially revises the tree of life.</title>
        <authorList>
            <person name="Parks D.H."/>
            <person name="Chuvochina M."/>
            <person name="Waite D.W."/>
            <person name="Rinke C."/>
            <person name="Skarshewski A."/>
            <person name="Chaumeil P.A."/>
            <person name="Hugenholtz P."/>
        </authorList>
    </citation>
    <scope>NUCLEOTIDE SEQUENCE [LARGE SCALE GENOMIC DNA]</scope>
    <source>
        <strain evidence="3">UBA11247</strain>
    </source>
</reference>
<name>A0A3D4T230_9CORY</name>